<gene>
    <name evidence="2" type="ORF">A9Q02_10175</name>
</gene>
<dbReference type="OrthoDB" id="156234at2"/>
<reference evidence="2 3" key="1">
    <citation type="submission" date="2016-05" db="EMBL/GenBank/DDBJ databases">
        <authorList>
            <person name="Lavstsen T."/>
            <person name="Jespersen J.S."/>
        </authorList>
    </citation>
    <scope>NUCLEOTIDE SEQUENCE [LARGE SCALE GENOMIC DNA]</scope>
    <source>
        <strain evidence="2 3">B7-9</strain>
    </source>
</reference>
<proteinExistence type="predicted"/>
<dbReference type="Proteomes" id="UP000220922">
    <property type="component" value="Unassembled WGS sequence"/>
</dbReference>
<evidence type="ECO:0000313" key="2">
    <source>
        <dbReference type="EMBL" id="PDW00355.1"/>
    </source>
</evidence>
<keyword evidence="1" id="KW-0812">Transmembrane</keyword>
<name>A0A2H3KPX4_9CHLR</name>
<comment type="caution">
    <text evidence="2">The sequence shown here is derived from an EMBL/GenBank/DDBJ whole genome shotgun (WGS) entry which is preliminary data.</text>
</comment>
<organism evidence="2 3">
    <name type="scientific">Candidatus Chloroploca asiatica</name>
    <dbReference type="NCBI Taxonomy" id="1506545"/>
    <lineage>
        <taxon>Bacteria</taxon>
        <taxon>Bacillati</taxon>
        <taxon>Chloroflexota</taxon>
        <taxon>Chloroflexia</taxon>
        <taxon>Chloroflexales</taxon>
        <taxon>Chloroflexineae</taxon>
        <taxon>Oscillochloridaceae</taxon>
        <taxon>Candidatus Chloroploca</taxon>
    </lineage>
</organism>
<keyword evidence="1" id="KW-1133">Transmembrane helix</keyword>
<sequence length="183" mass="21310">MQAEVADPGAANAALQAGFNFTPADLRANQQGRITERQERRMREQHQDTIRISRGFFIFFMIIGYLGSGLAALTEGLSLIEMWRWISFGFLCLYGFVWTVIFFDRRQLERTLRDGDLVETRGPLRLVMRQHKTPSYYFYVGAHEFSIDHATYTRLKRGNLDGQQALVYYTKRWRWVLSAAIEA</sequence>
<accession>A0A2H3KPX4</accession>
<evidence type="ECO:0000256" key="1">
    <source>
        <dbReference type="SAM" id="Phobius"/>
    </source>
</evidence>
<keyword evidence="3" id="KW-1185">Reference proteome</keyword>
<protein>
    <submittedName>
        <fullName evidence="2">Uncharacterized protein</fullName>
    </submittedName>
</protein>
<dbReference type="RefSeq" id="WP_097651119.1">
    <property type="nucleotide sequence ID" value="NZ_LYXE01000046.1"/>
</dbReference>
<feature type="transmembrane region" description="Helical" evidence="1">
    <location>
        <begin position="52"/>
        <end position="73"/>
    </location>
</feature>
<keyword evidence="1" id="KW-0472">Membrane</keyword>
<dbReference type="EMBL" id="LYXE01000046">
    <property type="protein sequence ID" value="PDW00355.1"/>
    <property type="molecule type" value="Genomic_DNA"/>
</dbReference>
<dbReference type="AlphaFoldDB" id="A0A2H3KPX4"/>
<feature type="transmembrane region" description="Helical" evidence="1">
    <location>
        <begin position="85"/>
        <end position="103"/>
    </location>
</feature>
<evidence type="ECO:0000313" key="3">
    <source>
        <dbReference type="Proteomes" id="UP000220922"/>
    </source>
</evidence>